<evidence type="ECO:0000256" key="3">
    <source>
        <dbReference type="ARBA" id="ARBA00022989"/>
    </source>
</evidence>
<feature type="transmembrane region" description="Helical" evidence="5">
    <location>
        <begin position="35"/>
        <end position="53"/>
    </location>
</feature>
<accession>A0ABT0ZXD4</accession>
<keyword evidence="4 5" id="KW-0472">Membrane</keyword>
<evidence type="ECO:0000313" key="8">
    <source>
        <dbReference type="Proteomes" id="UP001165283"/>
    </source>
</evidence>
<keyword evidence="3 5" id="KW-1133">Transmembrane helix</keyword>
<feature type="transmembrane region" description="Helical" evidence="5">
    <location>
        <begin position="59"/>
        <end position="79"/>
    </location>
</feature>
<protein>
    <submittedName>
        <fullName evidence="7">DUF1232 domain-containing protein</fullName>
    </submittedName>
</protein>
<dbReference type="Proteomes" id="UP001165283">
    <property type="component" value="Unassembled WGS sequence"/>
</dbReference>
<dbReference type="InterPro" id="IPR010652">
    <property type="entry name" value="DUF1232"/>
</dbReference>
<comment type="caution">
    <text evidence="7">The sequence shown here is derived from an EMBL/GenBank/DDBJ whole genome shotgun (WGS) entry which is preliminary data.</text>
</comment>
<keyword evidence="2 5" id="KW-0812">Transmembrane</keyword>
<keyword evidence="8" id="KW-1185">Reference proteome</keyword>
<proteinExistence type="predicted"/>
<gene>
    <name evidence="7" type="ORF">KDL28_09655</name>
</gene>
<feature type="transmembrane region" description="Helical" evidence="5">
    <location>
        <begin position="6"/>
        <end position="28"/>
    </location>
</feature>
<sequence length="110" mass="11917">MPDWLRTTLLIVGVLALLVVLVIGYVMWRYRIPPRGLIAMGGAALYLISPIDIAPEMVLGPLGLVDDAGVIAAVALFVYKLVKARRILADGGVDVSRLGRRTPRRDPDPS</sequence>
<comment type="subcellular location">
    <subcellularLocation>
        <location evidence="1">Endomembrane system</location>
        <topology evidence="1">Multi-pass membrane protein</topology>
    </subcellularLocation>
</comment>
<feature type="domain" description="DUF1232" evidence="6">
    <location>
        <begin position="38"/>
        <end position="72"/>
    </location>
</feature>
<evidence type="ECO:0000256" key="5">
    <source>
        <dbReference type="SAM" id="Phobius"/>
    </source>
</evidence>
<dbReference type="Pfam" id="PF06803">
    <property type="entry name" value="DUF1232"/>
    <property type="match status" value="1"/>
</dbReference>
<dbReference type="RefSeq" id="WP_252437090.1">
    <property type="nucleotide sequence ID" value="NZ_JAGSOV010000020.1"/>
</dbReference>
<evidence type="ECO:0000256" key="4">
    <source>
        <dbReference type="ARBA" id="ARBA00023136"/>
    </source>
</evidence>
<reference evidence="7" key="1">
    <citation type="submission" date="2021-04" db="EMBL/GenBank/DDBJ databases">
        <title>Pseudonocardia sp. nov., isolated from sandy soil of mangrove forest.</title>
        <authorList>
            <person name="Zan Z."/>
            <person name="Huang R."/>
            <person name="Liu W."/>
        </authorList>
    </citation>
    <scope>NUCLEOTIDE SEQUENCE</scope>
    <source>
        <strain evidence="7">S2-4</strain>
    </source>
</reference>
<evidence type="ECO:0000256" key="2">
    <source>
        <dbReference type="ARBA" id="ARBA00022692"/>
    </source>
</evidence>
<evidence type="ECO:0000313" key="7">
    <source>
        <dbReference type="EMBL" id="MCO1655319.1"/>
    </source>
</evidence>
<evidence type="ECO:0000256" key="1">
    <source>
        <dbReference type="ARBA" id="ARBA00004127"/>
    </source>
</evidence>
<organism evidence="7 8">
    <name type="scientific">Pseudonocardia humida</name>
    <dbReference type="NCBI Taxonomy" id="2800819"/>
    <lineage>
        <taxon>Bacteria</taxon>
        <taxon>Bacillati</taxon>
        <taxon>Actinomycetota</taxon>
        <taxon>Actinomycetes</taxon>
        <taxon>Pseudonocardiales</taxon>
        <taxon>Pseudonocardiaceae</taxon>
        <taxon>Pseudonocardia</taxon>
    </lineage>
</organism>
<dbReference type="EMBL" id="JAGSOV010000020">
    <property type="protein sequence ID" value="MCO1655319.1"/>
    <property type="molecule type" value="Genomic_DNA"/>
</dbReference>
<evidence type="ECO:0000259" key="6">
    <source>
        <dbReference type="Pfam" id="PF06803"/>
    </source>
</evidence>
<name>A0ABT0ZXD4_9PSEU</name>